<dbReference type="InterPro" id="IPR036388">
    <property type="entry name" value="WH-like_DNA-bd_sf"/>
</dbReference>
<evidence type="ECO:0000256" key="1">
    <source>
        <dbReference type="ARBA" id="ARBA00009437"/>
    </source>
</evidence>
<keyword evidence="3" id="KW-0238">DNA-binding</keyword>
<evidence type="ECO:0000256" key="4">
    <source>
        <dbReference type="ARBA" id="ARBA00023159"/>
    </source>
</evidence>
<proteinExistence type="inferred from homology"/>
<evidence type="ECO:0000259" key="6">
    <source>
        <dbReference type="PROSITE" id="PS50931"/>
    </source>
</evidence>
<dbReference type="Gene3D" id="1.10.10.10">
    <property type="entry name" value="Winged helix-like DNA-binding domain superfamily/Winged helix DNA-binding domain"/>
    <property type="match status" value="1"/>
</dbReference>
<dbReference type="SUPFAM" id="SSF53850">
    <property type="entry name" value="Periplasmic binding protein-like II"/>
    <property type="match status" value="1"/>
</dbReference>
<keyword evidence="4" id="KW-0010">Activator</keyword>
<evidence type="ECO:0000313" key="7">
    <source>
        <dbReference type="EMBL" id="GAA0680953.1"/>
    </source>
</evidence>
<dbReference type="PROSITE" id="PS50931">
    <property type="entry name" value="HTH_LYSR"/>
    <property type="match status" value="1"/>
</dbReference>
<name>A0ABN1I1D7_9GAMM</name>
<dbReference type="InterPro" id="IPR005119">
    <property type="entry name" value="LysR_subst-bd"/>
</dbReference>
<gene>
    <name evidence="7" type="ORF">GCM10009104_01800</name>
</gene>
<dbReference type="Gene3D" id="3.40.190.290">
    <property type="match status" value="1"/>
</dbReference>
<dbReference type="Pfam" id="PF03466">
    <property type="entry name" value="LysR_substrate"/>
    <property type="match status" value="1"/>
</dbReference>
<sequence>MLNKLNFRHLYHFWVVAREGSMARASQVLELAPQTLSSQVATLESEIGGLLFRREGRGLRLTELGLTVQRHADEIFDAAEALQQVLDMPTDERPLRLAVGLSASIHKLIAWRLIEPALHLDRELSLSCETGRTPNLLEDLKRHDLDLVLTDRPPVLDTETRLHLHELVRSPMSLFAAPELARTLKIDFPASLDGQPFLANAVDAPYVSQLMQWFDDVGVRVSMRAEVDDSALIKVFGHHGMGFFAAPSVIADEVCRQYQVVWIGEVKTAQDRLYAITRGAQPSHPAVQAICQSRWEDCSKKADG</sequence>
<evidence type="ECO:0000313" key="8">
    <source>
        <dbReference type="Proteomes" id="UP001499915"/>
    </source>
</evidence>
<dbReference type="InterPro" id="IPR036390">
    <property type="entry name" value="WH_DNA-bd_sf"/>
</dbReference>
<keyword evidence="8" id="KW-1185">Reference proteome</keyword>
<protein>
    <submittedName>
        <fullName evidence="7">LysR family transcriptional regulator</fullName>
    </submittedName>
</protein>
<dbReference type="Proteomes" id="UP001499915">
    <property type="component" value="Unassembled WGS sequence"/>
</dbReference>
<keyword evidence="2" id="KW-0805">Transcription regulation</keyword>
<reference evidence="7 8" key="1">
    <citation type="journal article" date="2019" name="Int. J. Syst. Evol. Microbiol.">
        <title>The Global Catalogue of Microorganisms (GCM) 10K type strain sequencing project: providing services to taxonomists for standard genome sequencing and annotation.</title>
        <authorList>
            <consortium name="The Broad Institute Genomics Platform"/>
            <consortium name="The Broad Institute Genome Sequencing Center for Infectious Disease"/>
            <person name="Wu L."/>
            <person name="Ma J."/>
        </authorList>
    </citation>
    <scope>NUCLEOTIDE SEQUENCE [LARGE SCALE GENOMIC DNA]</scope>
    <source>
        <strain evidence="7 8">JCM 15134</strain>
    </source>
</reference>
<organism evidence="7 8">
    <name type="scientific">Marinobacterium maritimum</name>
    <dbReference type="NCBI Taxonomy" id="500162"/>
    <lineage>
        <taxon>Bacteria</taxon>
        <taxon>Pseudomonadati</taxon>
        <taxon>Pseudomonadota</taxon>
        <taxon>Gammaproteobacteria</taxon>
        <taxon>Oceanospirillales</taxon>
        <taxon>Oceanospirillaceae</taxon>
        <taxon>Marinobacterium</taxon>
    </lineage>
</organism>
<evidence type="ECO:0000256" key="3">
    <source>
        <dbReference type="ARBA" id="ARBA00023125"/>
    </source>
</evidence>
<comment type="caution">
    <text evidence="7">The sequence shown here is derived from an EMBL/GenBank/DDBJ whole genome shotgun (WGS) entry which is preliminary data.</text>
</comment>
<feature type="domain" description="HTH lysR-type" evidence="6">
    <location>
        <begin position="5"/>
        <end position="62"/>
    </location>
</feature>
<dbReference type="EMBL" id="BAAAET010000001">
    <property type="protein sequence ID" value="GAA0680953.1"/>
    <property type="molecule type" value="Genomic_DNA"/>
</dbReference>
<dbReference type="SUPFAM" id="SSF46785">
    <property type="entry name" value="Winged helix' DNA-binding domain"/>
    <property type="match status" value="1"/>
</dbReference>
<dbReference type="InterPro" id="IPR000847">
    <property type="entry name" value="LysR_HTH_N"/>
</dbReference>
<dbReference type="RefSeq" id="WP_343800857.1">
    <property type="nucleotide sequence ID" value="NZ_BAAAET010000001.1"/>
</dbReference>
<evidence type="ECO:0000256" key="5">
    <source>
        <dbReference type="ARBA" id="ARBA00023163"/>
    </source>
</evidence>
<keyword evidence="5" id="KW-0804">Transcription</keyword>
<dbReference type="PANTHER" id="PTHR30293">
    <property type="entry name" value="TRANSCRIPTIONAL REGULATORY PROTEIN NAC-RELATED"/>
    <property type="match status" value="1"/>
</dbReference>
<evidence type="ECO:0000256" key="2">
    <source>
        <dbReference type="ARBA" id="ARBA00023015"/>
    </source>
</evidence>
<comment type="similarity">
    <text evidence="1">Belongs to the LysR transcriptional regulatory family.</text>
</comment>
<dbReference type="PANTHER" id="PTHR30293:SF2">
    <property type="entry name" value="TRANSCRIPTIONAL ACTIVATOR PROTEIN NHAR"/>
    <property type="match status" value="1"/>
</dbReference>
<accession>A0ABN1I1D7</accession>
<dbReference type="Pfam" id="PF00126">
    <property type="entry name" value="HTH_1"/>
    <property type="match status" value="1"/>
</dbReference>